<organism evidence="3 4">
    <name type="scientific">Stentor coeruleus</name>
    <dbReference type="NCBI Taxonomy" id="5963"/>
    <lineage>
        <taxon>Eukaryota</taxon>
        <taxon>Sar</taxon>
        <taxon>Alveolata</taxon>
        <taxon>Ciliophora</taxon>
        <taxon>Postciliodesmatophora</taxon>
        <taxon>Heterotrichea</taxon>
        <taxon>Heterotrichida</taxon>
        <taxon>Stentoridae</taxon>
        <taxon>Stentor</taxon>
    </lineage>
</organism>
<evidence type="ECO:0000313" key="3">
    <source>
        <dbReference type="EMBL" id="OMJ92556.1"/>
    </source>
</evidence>
<dbReference type="AlphaFoldDB" id="A0A1R2CU52"/>
<dbReference type="SUPFAM" id="SSF47473">
    <property type="entry name" value="EF-hand"/>
    <property type="match status" value="1"/>
</dbReference>
<dbReference type="PROSITE" id="PS50222">
    <property type="entry name" value="EF_HAND_2"/>
    <property type="match status" value="2"/>
</dbReference>
<gene>
    <name evidence="3" type="ORF">SteCoe_4693</name>
</gene>
<feature type="domain" description="EF-hand" evidence="2">
    <location>
        <begin position="61"/>
        <end position="96"/>
    </location>
</feature>
<evidence type="ECO:0000313" key="4">
    <source>
        <dbReference type="Proteomes" id="UP000187209"/>
    </source>
</evidence>
<dbReference type="Pfam" id="PF13499">
    <property type="entry name" value="EF-hand_7"/>
    <property type="match status" value="1"/>
</dbReference>
<dbReference type="InterPro" id="IPR011992">
    <property type="entry name" value="EF-hand-dom_pair"/>
</dbReference>
<reference evidence="3 4" key="1">
    <citation type="submission" date="2016-11" db="EMBL/GenBank/DDBJ databases">
        <title>The macronuclear genome of Stentor coeruleus: a giant cell with tiny introns.</title>
        <authorList>
            <person name="Slabodnick M."/>
            <person name="Ruby J.G."/>
            <person name="Reiff S.B."/>
            <person name="Swart E.C."/>
            <person name="Gosai S."/>
            <person name="Prabakaran S."/>
            <person name="Witkowska E."/>
            <person name="Larue G.E."/>
            <person name="Fisher S."/>
            <person name="Freeman R.M."/>
            <person name="Gunawardena J."/>
            <person name="Chu W."/>
            <person name="Stover N.A."/>
            <person name="Gregory B.D."/>
            <person name="Nowacki M."/>
            <person name="Derisi J."/>
            <person name="Roy S.W."/>
            <person name="Marshall W.F."/>
            <person name="Sood P."/>
        </authorList>
    </citation>
    <scope>NUCLEOTIDE SEQUENCE [LARGE SCALE GENOMIC DNA]</scope>
    <source>
        <strain evidence="3">WM001</strain>
    </source>
</reference>
<evidence type="ECO:0000256" key="1">
    <source>
        <dbReference type="ARBA" id="ARBA00022837"/>
    </source>
</evidence>
<feature type="domain" description="EF-hand" evidence="2">
    <location>
        <begin position="97"/>
        <end position="132"/>
    </location>
</feature>
<name>A0A1R2CU52_9CILI</name>
<dbReference type="PROSITE" id="PS00018">
    <property type="entry name" value="EF_HAND_1"/>
    <property type="match status" value="2"/>
</dbReference>
<keyword evidence="1" id="KW-0106">Calcium</keyword>
<keyword evidence="4" id="KW-1185">Reference proteome</keyword>
<proteinExistence type="predicted"/>
<sequence length="256" mass="29787">MSELRAVYRRPGASPIEDKSLRLPHLKKLKHEENLQKLQQHDNREWMKKRGKGQYIDFDSSQRFKLKKVFKELDKDQSGALDVDELYEPLLALGLVESRDQVIDLIHKVDNDSSGIIEFEEFLNVLKNAKDIQGENTLIKFFKDLTDGKIFSNFEELPFQLLLSGRRRELMLQSYLGKNNTSKEKGSKVLTAYATELNDIRDRQKFERLKSKKLGEITKLLERKNCLKSAQNNEADSFRETARGRRLTRVQALSLS</sequence>
<dbReference type="CDD" id="cd00051">
    <property type="entry name" value="EFh"/>
    <property type="match status" value="1"/>
</dbReference>
<evidence type="ECO:0000259" key="2">
    <source>
        <dbReference type="PROSITE" id="PS50222"/>
    </source>
</evidence>
<protein>
    <recommendedName>
        <fullName evidence="2">EF-hand domain-containing protein</fullName>
    </recommendedName>
</protein>
<dbReference type="SMART" id="SM00054">
    <property type="entry name" value="EFh"/>
    <property type="match status" value="2"/>
</dbReference>
<dbReference type="EMBL" id="MPUH01000059">
    <property type="protein sequence ID" value="OMJ92556.1"/>
    <property type="molecule type" value="Genomic_DNA"/>
</dbReference>
<dbReference type="InterPro" id="IPR002048">
    <property type="entry name" value="EF_hand_dom"/>
</dbReference>
<dbReference type="GO" id="GO:0005509">
    <property type="term" value="F:calcium ion binding"/>
    <property type="evidence" value="ECO:0007669"/>
    <property type="project" value="InterPro"/>
</dbReference>
<accession>A0A1R2CU52</accession>
<dbReference type="OrthoDB" id="443458at2759"/>
<comment type="caution">
    <text evidence="3">The sequence shown here is derived from an EMBL/GenBank/DDBJ whole genome shotgun (WGS) entry which is preliminary data.</text>
</comment>
<dbReference type="Proteomes" id="UP000187209">
    <property type="component" value="Unassembled WGS sequence"/>
</dbReference>
<dbReference type="Gene3D" id="1.10.238.10">
    <property type="entry name" value="EF-hand"/>
    <property type="match status" value="1"/>
</dbReference>
<dbReference type="InterPro" id="IPR018247">
    <property type="entry name" value="EF_Hand_1_Ca_BS"/>
</dbReference>